<dbReference type="SUPFAM" id="SSF52091">
    <property type="entry name" value="SpoIIaa-like"/>
    <property type="match status" value="1"/>
</dbReference>
<protein>
    <submittedName>
        <fullName evidence="2">STAS domain-containing protein</fullName>
    </submittedName>
</protein>
<sequence>MQAQRTICWKGHLTIREGARSARDFLEALSTGTEVTVDTSELRSVDVSHLQILVAAHNFARCLGKSLAVVAPPGGSLDMAMRSTGLSDPLDARLVHHDGAWAGIAFNGEREAA</sequence>
<evidence type="ECO:0000313" key="3">
    <source>
        <dbReference type="Proteomes" id="UP000278398"/>
    </source>
</evidence>
<evidence type="ECO:0000313" key="2">
    <source>
        <dbReference type="EMBL" id="RST85393.1"/>
    </source>
</evidence>
<dbReference type="InterPro" id="IPR058548">
    <property type="entry name" value="MlaB-like_STAS"/>
</dbReference>
<organism evidence="2 3">
    <name type="scientific">Aquibium carbonis</name>
    <dbReference type="NCBI Taxonomy" id="2495581"/>
    <lineage>
        <taxon>Bacteria</taxon>
        <taxon>Pseudomonadati</taxon>
        <taxon>Pseudomonadota</taxon>
        <taxon>Alphaproteobacteria</taxon>
        <taxon>Hyphomicrobiales</taxon>
        <taxon>Phyllobacteriaceae</taxon>
        <taxon>Aquibium</taxon>
    </lineage>
</organism>
<dbReference type="Proteomes" id="UP000278398">
    <property type="component" value="Unassembled WGS sequence"/>
</dbReference>
<keyword evidence="3" id="KW-1185">Reference proteome</keyword>
<dbReference type="Gene3D" id="3.30.750.24">
    <property type="entry name" value="STAS domain"/>
    <property type="match status" value="1"/>
</dbReference>
<evidence type="ECO:0000259" key="1">
    <source>
        <dbReference type="Pfam" id="PF13466"/>
    </source>
</evidence>
<dbReference type="EMBL" id="RWKW01000056">
    <property type="protein sequence ID" value="RST85393.1"/>
    <property type="molecule type" value="Genomic_DNA"/>
</dbReference>
<proteinExistence type="predicted"/>
<gene>
    <name evidence="2" type="ORF">EJC49_16045</name>
</gene>
<dbReference type="Pfam" id="PF13466">
    <property type="entry name" value="STAS_2"/>
    <property type="match status" value="1"/>
</dbReference>
<dbReference type="AlphaFoldDB" id="A0A3R9ZQM4"/>
<feature type="domain" description="MlaB-like STAS" evidence="1">
    <location>
        <begin position="11"/>
        <end position="80"/>
    </location>
</feature>
<reference evidence="2 3" key="1">
    <citation type="submission" date="2018-12" db="EMBL/GenBank/DDBJ databases">
        <title>Mesorhizobium carbonis sp. nov., isolated from coal mine water.</title>
        <authorList>
            <person name="Xin W."/>
            <person name="Xu Z."/>
            <person name="Xiang F."/>
            <person name="Zhang J."/>
            <person name="Xi L."/>
            <person name="Liu J."/>
        </authorList>
    </citation>
    <scope>NUCLEOTIDE SEQUENCE [LARGE SCALE GENOMIC DNA]</scope>
    <source>
        <strain evidence="2 3">B2.3</strain>
    </source>
</reference>
<accession>A0A3R9ZQM4</accession>
<dbReference type="InterPro" id="IPR036513">
    <property type="entry name" value="STAS_dom_sf"/>
</dbReference>
<comment type="caution">
    <text evidence="2">The sequence shown here is derived from an EMBL/GenBank/DDBJ whole genome shotgun (WGS) entry which is preliminary data.</text>
</comment>
<dbReference type="RefSeq" id="WP_126700949.1">
    <property type="nucleotide sequence ID" value="NZ_RWKW01000056.1"/>
</dbReference>
<name>A0A3R9ZQM4_9HYPH</name>